<feature type="zinc finger region" description="CHC2-type" evidence="12 14">
    <location>
        <begin position="38"/>
        <end position="62"/>
    </location>
</feature>
<reference evidence="17 18" key="1">
    <citation type="journal article" date="2010" name="Stand. Genomic Sci.">
        <title>Complete genome sequence of Spirochaeta smaragdinae type strain (SEBR 4228).</title>
        <authorList>
            <person name="Mavromatis K."/>
            <person name="Yasawong M."/>
            <person name="Chertkov O."/>
            <person name="Lapidus A."/>
            <person name="Lucas S."/>
            <person name="Nolan M."/>
            <person name="Del Rio T.G."/>
            <person name="Tice H."/>
            <person name="Cheng J.F."/>
            <person name="Pitluck S."/>
            <person name="Liolios K."/>
            <person name="Ivanova N."/>
            <person name="Tapia R."/>
            <person name="Han C."/>
            <person name="Bruce D."/>
            <person name="Goodwin L."/>
            <person name="Pati A."/>
            <person name="Chen A."/>
            <person name="Palaniappan K."/>
            <person name="Land M."/>
            <person name="Hauser L."/>
            <person name="Chang Y.J."/>
            <person name="Jeffries C.D."/>
            <person name="Detter J.C."/>
            <person name="Rohde M."/>
            <person name="Brambilla E."/>
            <person name="Spring S."/>
            <person name="Goker M."/>
            <person name="Sikorski J."/>
            <person name="Woyke T."/>
            <person name="Bristow J."/>
            <person name="Eisen J.A."/>
            <person name="Markowitz V."/>
            <person name="Hugenholtz P."/>
            <person name="Klenk H.P."/>
            <person name="Kyrpides N.C."/>
        </authorList>
    </citation>
    <scope>NUCLEOTIDE SEQUENCE [LARGE SCALE GENOMIC DNA]</scope>
    <source>
        <strain evidence="18">DSM 11293 / JCM 15392 / SEBR 4228</strain>
    </source>
</reference>
<comment type="cofactor">
    <cofactor evidence="12 13 14">
        <name>Zn(2+)</name>
        <dbReference type="ChEBI" id="CHEBI:29105"/>
    </cofactor>
    <text evidence="12 13 14">Binds 1 zinc ion per monomer.</text>
</comment>
<dbReference type="Gene3D" id="3.90.580.10">
    <property type="entry name" value="Zinc finger, CHC2-type domain"/>
    <property type="match status" value="1"/>
</dbReference>
<dbReference type="SUPFAM" id="SSF56731">
    <property type="entry name" value="DNA primase core"/>
    <property type="match status" value="1"/>
</dbReference>
<dbReference type="InterPro" id="IPR019475">
    <property type="entry name" value="DNA_primase_DnaB-bd"/>
</dbReference>
<evidence type="ECO:0000256" key="7">
    <source>
        <dbReference type="ARBA" id="ARBA00022771"/>
    </source>
</evidence>
<comment type="similarity">
    <text evidence="12 13">Belongs to the DnaG primase family.</text>
</comment>
<sequence>MRIPETILQEINRNLSIVEVVSDYLTLEKKGSRYWGLCPFHGEKTPSFSVTEDENLFYCFGCHKGGSIFTFVMEMEGISFVEAVRRLAEKAGVSLPDTDQGFVPDKKSDALEQLYARLVKTFHYFLMESEKGRNAQTYLQERGIERQTIEAFELGYVPADRRWLYRFLSAKNYSKDFLAESGLFSSKYPDVSLFSDRLMFPIYNHRGKAVAFGGRKLGSGEPKYINSPETALYKKREILFGLSKVLPVIRQKKRAYVVEGYFDVLAMYQSGAGGAVAPLGTAFTAEQGRLLKRYVNEVVLLFDGDSAGIAAARKSIPVIETAGLEGSVVELPGGLDPADMLKKEGQDSLIKSIKYSINSFEYLVKSALKEKSARQPGGEREVVAAVAPYITTIDSTVKREGCVRYLSDTLRIDASSILADLEKIGRRKEMERGDDKREERVASDSGIIRIGSELFLMLAVVVNRASFAYVRSTIGVDDLEDSFAREIYIALEEAYRNGEESLESLIQRLDRQELKNLVYEKISGNEFTVNGESIIHDGVKAIRLQRLEERRRRVEAEIRESERKGIPIGEIRELVGEKIYLDQELKKGKGEKE</sequence>
<comment type="domain">
    <text evidence="12">Contains an N-terminal zinc-binding domain, a central core domain that contains the primase activity, and a C-terminal DnaB-binding domain.</text>
</comment>
<evidence type="ECO:0000256" key="12">
    <source>
        <dbReference type="HAMAP-Rule" id="MF_00974"/>
    </source>
</evidence>
<dbReference type="PIRSF" id="PIRSF002811">
    <property type="entry name" value="DnaG"/>
    <property type="match status" value="1"/>
</dbReference>
<dbReference type="STRING" id="573413.Spirs_2079"/>
<dbReference type="InterPro" id="IPR036977">
    <property type="entry name" value="DNA_primase_Znf_CHC2"/>
</dbReference>
<dbReference type="InterPro" id="IPR050219">
    <property type="entry name" value="DnaG_primase"/>
</dbReference>
<dbReference type="SMART" id="SM00400">
    <property type="entry name" value="ZnF_CHCC"/>
    <property type="match status" value="1"/>
</dbReference>
<dbReference type="Pfam" id="PF08275">
    <property type="entry name" value="DNAG_N"/>
    <property type="match status" value="1"/>
</dbReference>
<keyword evidence="1 12" id="KW-0240">DNA-directed RNA polymerase</keyword>
<dbReference type="Proteomes" id="UP000002318">
    <property type="component" value="Chromosome"/>
</dbReference>
<gene>
    <name evidence="12" type="primary">dnaG</name>
    <name evidence="17" type="ordered locus">Spirs_2079</name>
</gene>
<dbReference type="KEGG" id="ssm:Spirs_2079"/>
<dbReference type="Gene3D" id="3.90.980.10">
    <property type="entry name" value="DNA primase, catalytic core, N-terminal domain"/>
    <property type="match status" value="1"/>
</dbReference>
<dbReference type="FunFam" id="3.90.580.10:FF:000001">
    <property type="entry name" value="DNA primase"/>
    <property type="match status" value="1"/>
</dbReference>
<evidence type="ECO:0000259" key="16">
    <source>
        <dbReference type="PROSITE" id="PS50880"/>
    </source>
</evidence>
<evidence type="ECO:0000256" key="10">
    <source>
        <dbReference type="ARBA" id="ARBA00023125"/>
    </source>
</evidence>
<evidence type="ECO:0000256" key="6">
    <source>
        <dbReference type="ARBA" id="ARBA00022723"/>
    </source>
</evidence>
<evidence type="ECO:0000256" key="2">
    <source>
        <dbReference type="ARBA" id="ARBA00022515"/>
    </source>
</evidence>
<dbReference type="eggNOG" id="COG0358">
    <property type="taxonomic scope" value="Bacteria"/>
</dbReference>
<dbReference type="PANTHER" id="PTHR30313">
    <property type="entry name" value="DNA PRIMASE"/>
    <property type="match status" value="1"/>
</dbReference>
<dbReference type="GO" id="GO:0005737">
    <property type="term" value="C:cytoplasm"/>
    <property type="evidence" value="ECO:0007669"/>
    <property type="project" value="TreeGrafter"/>
</dbReference>
<dbReference type="InterPro" id="IPR016136">
    <property type="entry name" value="DNA_helicase_N/primase_C"/>
</dbReference>
<evidence type="ECO:0000256" key="13">
    <source>
        <dbReference type="PIRNR" id="PIRNR002811"/>
    </source>
</evidence>
<evidence type="ECO:0000256" key="4">
    <source>
        <dbReference type="ARBA" id="ARBA00022695"/>
    </source>
</evidence>
<dbReference type="OrthoDB" id="9803773at2"/>
<dbReference type="InterPro" id="IPR006171">
    <property type="entry name" value="TOPRIM_dom"/>
</dbReference>
<evidence type="ECO:0000256" key="14">
    <source>
        <dbReference type="PIRSR" id="PIRSR002811-1"/>
    </source>
</evidence>
<dbReference type="EMBL" id="CP002116">
    <property type="protein sequence ID" value="ADK81201.1"/>
    <property type="molecule type" value="Genomic_DNA"/>
</dbReference>
<protein>
    <recommendedName>
        <fullName evidence="12 13">DNA primase</fullName>
        <ecNumber evidence="12">2.7.7.101</ecNumber>
    </recommendedName>
</protein>
<dbReference type="Gene3D" id="3.40.1360.10">
    <property type="match status" value="1"/>
</dbReference>
<evidence type="ECO:0000256" key="11">
    <source>
        <dbReference type="ARBA" id="ARBA00023163"/>
    </source>
</evidence>
<name>E1R315_SEDSS</name>
<comment type="subunit">
    <text evidence="12">Monomer. Interacts with DnaB.</text>
</comment>
<evidence type="ECO:0000256" key="8">
    <source>
        <dbReference type="ARBA" id="ARBA00022833"/>
    </source>
</evidence>
<dbReference type="InterPro" id="IPR030846">
    <property type="entry name" value="DnaG_bac"/>
</dbReference>
<dbReference type="CDD" id="cd03364">
    <property type="entry name" value="TOPRIM_DnaG_primases"/>
    <property type="match status" value="1"/>
</dbReference>
<proteinExistence type="inferred from homology"/>
<dbReference type="HOGENOM" id="CLU_013501_3_3_12"/>
<dbReference type="Gene3D" id="1.10.860.10">
    <property type="entry name" value="DNAb Helicase, Chain A"/>
    <property type="match status" value="1"/>
</dbReference>
<dbReference type="AlphaFoldDB" id="E1R315"/>
<evidence type="ECO:0000256" key="5">
    <source>
        <dbReference type="ARBA" id="ARBA00022705"/>
    </source>
</evidence>
<evidence type="ECO:0000256" key="1">
    <source>
        <dbReference type="ARBA" id="ARBA00022478"/>
    </source>
</evidence>
<dbReference type="Pfam" id="PF13155">
    <property type="entry name" value="Toprim_2"/>
    <property type="match status" value="1"/>
</dbReference>
<dbReference type="InterPro" id="IPR002694">
    <property type="entry name" value="Znf_CHC2"/>
</dbReference>
<keyword evidence="11 12" id="KW-0804">Transcription</keyword>
<comment type="catalytic activity">
    <reaction evidence="12">
        <text>ssDNA + n NTP = ssDNA/pppN(pN)n-1 hybrid + (n-1) diphosphate.</text>
        <dbReference type="EC" id="2.7.7.101"/>
    </reaction>
</comment>
<dbReference type="InterPro" id="IPR006295">
    <property type="entry name" value="DNA_primase_DnaG"/>
</dbReference>
<dbReference type="HAMAP" id="MF_00974">
    <property type="entry name" value="DNA_primase_DnaG"/>
    <property type="match status" value="1"/>
</dbReference>
<keyword evidence="8 12" id="KW-0862">Zinc</keyword>
<dbReference type="EC" id="2.7.7.101" evidence="12"/>
<keyword evidence="6 12" id="KW-0479">Metal-binding</keyword>
<dbReference type="InterPro" id="IPR037068">
    <property type="entry name" value="DNA_primase_core_N_sf"/>
</dbReference>
<keyword evidence="3 12" id="KW-0808">Transferase</keyword>
<keyword evidence="9" id="KW-0460">Magnesium</keyword>
<dbReference type="RefSeq" id="WP_013254665.1">
    <property type="nucleotide sequence ID" value="NC_014364.1"/>
</dbReference>
<dbReference type="GO" id="GO:0003899">
    <property type="term" value="F:DNA-directed RNA polymerase activity"/>
    <property type="evidence" value="ECO:0007669"/>
    <property type="project" value="UniProtKB-UniRule"/>
</dbReference>
<comment type="function">
    <text evidence="12 13">RNA polymerase that catalyzes the synthesis of short RNA molecules used as primers for DNA polymerase during DNA replication.</text>
</comment>
<dbReference type="NCBIfam" id="TIGR01391">
    <property type="entry name" value="dnaG"/>
    <property type="match status" value="1"/>
</dbReference>
<keyword evidence="15" id="KW-0175">Coiled coil</keyword>
<organism evidence="17 18">
    <name type="scientific">Sediminispirochaeta smaragdinae (strain DSM 11293 / JCM 15392 / SEBR 4228)</name>
    <name type="common">Spirochaeta smaragdinae</name>
    <dbReference type="NCBI Taxonomy" id="573413"/>
    <lineage>
        <taxon>Bacteria</taxon>
        <taxon>Pseudomonadati</taxon>
        <taxon>Spirochaetota</taxon>
        <taxon>Spirochaetia</taxon>
        <taxon>Spirochaetales</taxon>
        <taxon>Spirochaetaceae</taxon>
        <taxon>Sediminispirochaeta</taxon>
    </lineage>
</organism>
<keyword evidence="4 12" id="KW-0548">Nucleotidyltransferase</keyword>
<evidence type="ECO:0000256" key="9">
    <source>
        <dbReference type="ARBA" id="ARBA00022842"/>
    </source>
</evidence>
<keyword evidence="7 12" id="KW-0863">Zinc-finger</keyword>
<feature type="domain" description="Toprim" evidence="16">
    <location>
        <begin position="253"/>
        <end position="334"/>
    </location>
</feature>
<feature type="coiled-coil region" evidence="15">
    <location>
        <begin position="488"/>
        <end position="515"/>
    </location>
</feature>
<dbReference type="GO" id="GO:0000428">
    <property type="term" value="C:DNA-directed RNA polymerase complex"/>
    <property type="evidence" value="ECO:0007669"/>
    <property type="project" value="UniProtKB-KW"/>
</dbReference>
<evidence type="ECO:0000256" key="15">
    <source>
        <dbReference type="SAM" id="Coils"/>
    </source>
</evidence>
<dbReference type="PANTHER" id="PTHR30313:SF2">
    <property type="entry name" value="DNA PRIMASE"/>
    <property type="match status" value="1"/>
</dbReference>
<dbReference type="PROSITE" id="PS50880">
    <property type="entry name" value="TOPRIM"/>
    <property type="match status" value="1"/>
</dbReference>
<dbReference type="Pfam" id="PF01807">
    <property type="entry name" value="Zn_ribbon_DnaG"/>
    <property type="match status" value="1"/>
</dbReference>
<accession>E1R315</accession>
<evidence type="ECO:0000313" key="17">
    <source>
        <dbReference type="EMBL" id="ADK81201.1"/>
    </source>
</evidence>
<dbReference type="GO" id="GO:0003677">
    <property type="term" value="F:DNA binding"/>
    <property type="evidence" value="ECO:0007669"/>
    <property type="project" value="UniProtKB-KW"/>
</dbReference>
<keyword evidence="18" id="KW-1185">Reference proteome</keyword>
<dbReference type="GO" id="GO:1990077">
    <property type="term" value="C:primosome complex"/>
    <property type="evidence" value="ECO:0007669"/>
    <property type="project" value="UniProtKB-KW"/>
</dbReference>
<dbReference type="SUPFAM" id="SSF57783">
    <property type="entry name" value="Zinc beta-ribbon"/>
    <property type="match status" value="1"/>
</dbReference>
<dbReference type="InterPro" id="IPR013264">
    <property type="entry name" value="DNAG_N"/>
</dbReference>
<evidence type="ECO:0000256" key="3">
    <source>
        <dbReference type="ARBA" id="ARBA00022679"/>
    </source>
</evidence>
<dbReference type="Pfam" id="PF10410">
    <property type="entry name" value="DnaB_bind"/>
    <property type="match status" value="1"/>
</dbReference>
<dbReference type="GO" id="GO:0006269">
    <property type="term" value="P:DNA replication, synthesis of primer"/>
    <property type="evidence" value="ECO:0007669"/>
    <property type="project" value="UniProtKB-UniRule"/>
</dbReference>
<dbReference type="SMART" id="SM00493">
    <property type="entry name" value="TOPRIM"/>
    <property type="match status" value="1"/>
</dbReference>
<keyword evidence="10 12" id="KW-0238">DNA-binding</keyword>
<keyword evidence="5 12" id="KW-0235">DNA replication</keyword>
<keyword evidence="2 12" id="KW-0639">Primosome</keyword>
<dbReference type="InterPro" id="IPR034151">
    <property type="entry name" value="TOPRIM_DnaG_bac"/>
</dbReference>
<dbReference type="GO" id="GO:0008270">
    <property type="term" value="F:zinc ion binding"/>
    <property type="evidence" value="ECO:0007669"/>
    <property type="project" value="UniProtKB-UniRule"/>
</dbReference>
<evidence type="ECO:0000313" key="18">
    <source>
        <dbReference type="Proteomes" id="UP000002318"/>
    </source>
</evidence>